<evidence type="ECO:0000256" key="2">
    <source>
        <dbReference type="SAM" id="Coils"/>
    </source>
</evidence>
<accession>A0ABN9MMV9</accession>
<feature type="region of interest" description="Disordered" evidence="3">
    <location>
        <begin position="444"/>
        <end position="479"/>
    </location>
</feature>
<keyword evidence="1" id="KW-0863">Zinc-finger</keyword>
<dbReference type="EMBL" id="CAUEEQ010078555">
    <property type="protein sequence ID" value="CAJ0967742.1"/>
    <property type="molecule type" value="Genomic_DNA"/>
</dbReference>
<evidence type="ECO:0000256" key="1">
    <source>
        <dbReference type="PROSITE-ProRule" id="PRU00047"/>
    </source>
</evidence>
<dbReference type="PANTHER" id="PTHR46888">
    <property type="entry name" value="ZINC KNUCKLE DOMAINCONTAINING PROTEIN-RELATED"/>
    <property type="match status" value="1"/>
</dbReference>
<dbReference type="SMART" id="SM00343">
    <property type="entry name" value="ZnF_C2HC"/>
    <property type="match status" value="1"/>
</dbReference>
<evidence type="ECO:0000259" key="4">
    <source>
        <dbReference type="PROSITE" id="PS50158"/>
    </source>
</evidence>
<feature type="coiled-coil region" evidence="2">
    <location>
        <begin position="129"/>
        <end position="175"/>
    </location>
</feature>
<dbReference type="InterPro" id="IPR036875">
    <property type="entry name" value="Znf_CCHC_sf"/>
</dbReference>
<dbReference type="Gene3D" id="4.10.60.10">
    <property type="entry name" value="Zinc finger, CCHC-type"/>
    <property type="match status" value="1"/>
</dbReference>
<dbReference type="SUPFAM" id="SSF57756">
    <property type="entry name" value="Retrovirus zinc finger-like domains"/>
    <property type="match status" value="1"/>
</dbReference>
<feature type="compositionally biased region" description="Polar residues" evidence="3">
    <location>
        <begin position="449"/>
        <end position="459"/>
    </location>
</feature>
<dbReference type="PANTHER" id="PTHR46888:SF1">
    <property type="entry name" value="RIBONUCLEASE H"/>
    <property type="match status" value="1"/>
</dbReference>
<evidence type="ECO:0000313" key="5">
    <source>
        <dbReference type="EMBL" id="CAJ0967742.1"/>
    </source>
</evidence>
<organism evidence="5 6">
    <name type="scientific">Ranitomeya imitator</name>
    <name type="common">mimic poison frog</name>
    <dbReference type="NCBI Taxonomy" id="111125"/>
    <lineage>
        <taxon>Eukaryota</taxon>
        <taxon>Metazoa</taxon>
        <taxon>Chordata</taxon>
        <taxon>Craniata</taxon>
        <taxon>Vertebrata</taxon>
        <taxon>Euteleostomi</taxon>
        <taxon>Amphibia</taxon>
        <taxon>Batrachia</taxon>
        <taxon>Anura</taxon>
        <taxon>Neobatrachia</taxon>
        <taxon>Hyloidea</taxon>
        <taxon>Dendrobatidae</taxon>
        <taxon>Dendrobatinae</taxon>
        <taxon>Ranitomeya</taxon>
    </lineage>
</organism>
<dbReference type="Proteomes" id="UP001176940">
    <property type="component" value="Unassembled WGS sequence"/>
</dbReference>
<keyword evidence="6" id="KW-1185">Reference proteome</keyword>
<gene>
    <name evidence="5" type="ORF">RIMI_LOCUS22448570</name>
</gene>
<dbReference type="PROSITE" id="PS50158">
    <property type="entry name" value="ZF_CCHC"/>
    <property type="match status" value="1"/>
</dbReference>
<evidence type="ECO:0000256" key="3">
    <source>
        <dbReference type="SAM" id="MobiDB-lite"/>
    </source>
</evidence>
<name>A0ABN9MMV9_9NEOB</name>
<comment type="caution">
    <text evidence="5">The sequence shown here is derived from an EMBL/GenBank/DDBJ whole genome shotgun (WGS) entry which is preliminary data.</text>
</comment>
<feature type="coiled-coil region" evidence="2">
    <location>
        <begin position="767"/>
        <end position="805"/>
    </location>
</feature>
<reference evidence="5" key="1">
    <citation type="submission" date="2023-07" db="EMBL/GenBank/DDBJ databases">
        <authorList>
            <person name="Stuckert A."/>
        </authorList>
    </citation>
    <scope>NUCLEOTIDE SEQUENCE</scope>
</reference>
<keyword evidence="2" id="KW-0175">Coiled coil</keyword>
<protein>
    <recommendedName>
        <fullName evidence="4">CCHC-type domain-containing protein</fullName>
    </recommendedName>
</protein>
<keyword evidence="1" id="KW-0862">Zinc</keyword>
<feature type="region of interest" description="Disordered" evidence="3">
    <location>
        <begin position="376"/>
        <end position="409"/>
    </location>
</feature>
<dbReference type="Pfam" id="PF00098">
    <property type="entry name" value="zf-CCHC"/>
    <property type="match status" value="1"/>
</dbReference>
<proteinExistence type="predicted"/>
<sequence length="867" mass="97177">MCCSSVLDNKSVESSLGLLPLLALPYTPSQTGWQRWDQSRRNGGQWPNIGNQHRRVQELDFGSLQSKAREVGVRFKGLSKEQLIEALEGVRLQDDAEEGSSQQMEVRLQPEEKKTKSQWVVWYEEELALLGEEATIDDKREAIHRAEEREAIHRAEEREREANHRAQEMALLERQIALEAARSSRQTLTPAPTMRELPRVSRKDFKPFNEAAGDIEGFFQDFEHQCRLMEVPERDRVRHLMGLLEGGAAAAYRAMDPQGNCEYAEIKRTILEHYAVTPDTYRTQFRTLACDEEVSFKMYAQRPQTNMSSLAGGRGGLNLGDLPPGYPKRAVFYFKCPAEIREWVRERRPATVEEAAALADEALTIKPQWRVLLEDGERPTSSTTPVAPCSSVPIVPRSSKPLPHADTRVNVPPVASNAFSGIRRGEEVAERRCYGCGHPGICRPHAQSPWRSRPQNPTAPSGGGRPPGSLTPRPRGRLGWSETQHRCYRCGQPGHLQASCPAVQMRIDPVPSRIINYVQPSAMEDDVSPLREDWPCASPTHVAPLGVYGVRPAAMTTSAHRAAGKQSGDVARSAFRLTDAHSQYRRSAEHSAGGQTAVACYIGFFLLAGSSGTQREHLRVVSRSIVFSESPVHNSKHTGRPRKTSKRQNRKLKAICLQNRKYTTKQMRNEWEETGVIVCDRTTSRVVNSVAEFTPVVTSGTSADSLWDLPFVEESGTAASEFSPSVVCSVCLCCDLCPCLSSSTRAQKGKERKKAKADSLYEQKKSKKEVEFEQKLAKEKEEMLEKEKQLKISRLVQEVSETEREDLEESEKVQHWVERLCQTRLEQISSTEGDANEVRTGQPAILGLTDHYSQKVRDIWLSGEISG</sequence>
<feature type="domain" description="CCHC-type" evidence="4">
    <location>
        <begin position="486"/>
        <end position="501"/>
    </location>
</feature>
<keyword evidence="1" id="KW-0479">Metal-binding</keyword>
<evidence type="ECO:0000313" key="6">
    <source>
        <dbReference type="Proteomes" id="UP001176940"/>
    </source>
</evidence>
<dbReference type="InterPro" id="IPR001878">
    <property type="entry name" value="Znf_CCHC"/>
</dbReference>